<dbReference type="CDD" id="cd06532">
    <property type="entry name" value="Glyco_transf_25"/>
    <property type="match status" value="1"/>
</dbReference>
<protein>
    <submittedName>
        <fullName evidence="6">Glycosyltransferase family 25 protein</fullName>
    </submittedName>
</protein>
<dbReference type="InterPro" id="IPR002654">
    <property type="entry name" value="Glyco_trans_25"/>
</dbReference>
<evidence type="ECO:0000313" key="7">
    <source>
        <dbReference type="Proteomes" id="UP001525968"/>
    </source>
</evidence>
<name>A0ABT2PNB7_9BURK</name>
<dbReference type="EMBL" id="JAODYH010000005">
    <property type="protein sequence ID" value="MCT9811324.1"/>
    <property type="molecule type" value="Genomic_DNA"/>
</dbReference>
<comment type="pathway">
    <text evidence="1">Bacterial outer membrane biogenesis; lipooligosaccharide biosynthesis.</text>
</comment>
<organism evidence="6 7">
    <name type="scientific">Acidovorax bellezanensis</name>
    <dbReference type="NCBI Taxonomy" id="2976702"/>
    <lineage>
        <taxon>Bacteria</taxon>
        <taxon>Pseudomonadati</taxon>
        <taxon>Pseudomonadota</taxon>
        <taxon>Betaproteobacteria</taxon>
        <taxon>Burkholderiales</taxon>
        <taxon>Comamonadaceae</taxon>
        <taxon>Acidovorax</taxon>
    </lineage>
</organism>
<comment type="caution">
    <text evidence="6">The sequence shown here is derived from an EMBL/GenBank/DDBJ whole genome shotgun (WGS) entry which is preliminary data.</text>
</comment>
<gene>
    <name evidence="6" type="ORF">N0K08_11805</name>
</gene>
<proteinExistence type="predicted"/>
<keyword evidence="7" id="KW-1185">Reference proteome</keyword>
<dbReference type="Proteomes" id="UP001525968">
    <property type="component" value="Unassembled WGS sequence"/>
</dbReference>
<accession>A0ABT2PNB7</accession>
<reference evidence="6 7" key="1">
    <citation type="submission" date="2022-09" db="EMBL/GenBank/DDBJ databases">
        <title>Draft genome of isolate Be4.</title>
        <authorList>
            <person name="Sanchez-Castro I."/>
            <person name="Martinez-Rodriguez P."/>
            <person name="Descostes M."/>
            <person name="Merroun M."/>
        </authorList>
    </citation>
    <scope>NUCLEOTIDE SEQUENCE [LARGE SCALE GENOMIC DNA]</scope>
    <source>
        <strain evidence="6 7">Be4</strain>
    </source>
</reference>
<dbReference type="RefSeq" id="WP_261500551.1">
    <property type="nucleotide sequence ID" value="NZ_JAODYH010000005.1"/>
</dbReference>
<keyword evidence="3" id="KW-0448">Lipopolysaccharide biosynthesis</keyword>
<feature type="coiled-coil region" evidence="4">
    <location>
        <begin position="16"/>
        <end position="43"/>
    </location>
</feature>
<feature type="domain" description="Glycosyl transferase family 25" evidence="5">
    <location>
        <begin position="14"/>
        <end position="183"/>
    </location>
</feature>
<evidence type="ECO:0000256" key="1">
    <source>
        <dbReference type="ARBA" id="ARBA00005068"/>
    </source>
</evidence>
<dbReference type="Pfam" id="PF01755">
    <property type="entry name" value="Glyco_transf_25"/>
    <property type="match status" value="1"/>
</dbReference>
<sequence length="251" mass="28501">MPDNAPASLPLVFVNLDRDAERRERLEAELARLNLQGERLHAVWWADLPPAEQDALYSPQLNQNQYYKPLVNGEKGCYASHIQAWRQLLASDAPAMVVLEDDVRLDDRLADGIAAIAALDIPWDMVKLLGREHEKVRSQRALLPDVALVQYQRVPSMTAGYVISRAGAAKLLATRVPFGRPIDVDLRFWWENDLRILGTVPSLLILDETSFVSSIWATPPRVPLWQKLRKFAMKCKLSLGNARHRRQQPDL</sequence>
<evidence type="ECO:0000259" key="5">
    <source>
        <dbReference type="Pfam" id="PF01755"/>
    </source>
</evidence>
<evidence type="ECO:0000256" key="2">
    <source>
        <dbReference type="ARBA" id="ARBA00005222"/>
    </source>
</evidence>
<comment type="pathway">
    <text evidence="2">Glycan metabolism; lacto-N-neotetraose biosynthesis.</text>
</comment>
<evidence type="ECO:0000256" key="3">
    <source>
        <dbReference type="ARBA" id="ARBA00022985"/>
    </source>
</evidence>
<evidence type="ECO:0000256" key="4">
    <source>
        <dbReference type="SAM" id="Coils"/>
    </source>
</evidence>
<keyword evidence="4" id="KW-0175">Coiled coil</keyword>
<evidence type="ECO:0000313" key="6">
    <source>
        <dbReference type="EMBL" id="MCT9811324.1"/>
    </source>
</evidence>